<name>A0AAU9P6U2_9ASTR</name>
<dbReference type="Proteomes" id="UP001157418">
    <property type="component" value="Unassembled WGS sequence"/>
</dbReference>
<evidence type="ECO:0000313" key="2">
    <source>
        <dbReference type="Proteomes" id="UP001157418"/>
    </source>
</evidence>
<evidence type="ECO:0000313" key="1">
    <source>
        <dbReference type="EMBL" id="CAH1445879.1"/>
    </source>
</evidence>
<sequence length="131" mass="14338">MMEHPDGALGGTWNIKNPNETLRGAWSIRNPNGALGGTWNIRNPNETLRGTWSIMIPNGALGGNENPNGTLGVKMKRLTTEWSIRRCATKDQDVPLVAQGVPLLDKMLHLVVMMCHLGGPNELHSSDVMLM</sequence>
<dbReference type="EMBL" id="CAKMRJ010005523">
    <property type="protein sequence ID" value="CAH1445879.1"/>
    <property type="molecule type" value="Genomic_DNA"/>
</dbReference>
<gene>
    <name evidence="1" type="ORF">LVIROSA_LOCUS31615</name>
</gene>
<protein>
    <recommendedName>
        <fullName evidence="3">P/Homo B domain-containing protein</fullName>
    </recommendedName>
</protein>
<reference evidence="1 2" key="1">
    <citation type="submission" date="2022-01" db="EMBL/GenBank/DDBJ databases">
        <authorList>
            <person name="Xiong W."/>
            <person name="Schranz E."/>
        </authorList>
    </citation>
    <scope>NUCLEOTIDE SEQUENCE [LARGE SCALE GENOMIC DNA]</scope>
</reference>
<comment type="caution">
    <text evidence="1">The sequence shown here is derived from an EMBL/GenBank/DDBJ whole genome shotgun (WGS) entry which is preliminary data.</text>
</comment>
<organism evidence="1 2">
    <name type="scientific">Lactuca virosa</name>
    <dbReference type="NCBI Taxonomy" id="75947"/>
    <lineage>
        <taxon>Eukaryota</taxon>
        <taxon>Viridiplantae</taxon>
        <taxon>Streptophyta</taxon>
        <taxon>Embryophyta</taxon>
        <taxon>Tracheophyta</taxon>
        <taxon>Spermatophyta</taxon>
        <taxon>Magnoliopsida</taxon>
        <taxon>eudicotyledons</taxon>
        <taxon>Gunneridae</taxon>
        <taxon>Pentapetalae</taxon>
        <taxon>asterids</taxon>
        <taxon>campanulids</taxon>
        <taxon>Asterales</taxon>
        <taxon>Asteraceae</taxon>
        <taxon>Cichorioideae</taxon>
        <taxon>Cichorieae</taxon>
        <taxon>Lactucinae</taxon>
        <taxon>Lactuca</taxon>
    </lineage>
</organism>
<proteinExistence type="predicted"/>
<dbReference type="AlphaFoldDB" id="A0AAU9P6U2"/>
<accession>A0AAU9P6U2</accession>
<keyword evidence="2" id="KW-1185">Reference proteome</keyword>
<evidence type="ECO:0008006" key="3">
    <source>
        <dbReference type="Google" id="ProtNLM"/>
    </source>
</evidence>